<dbReference type="PANTHER" id="PTHR33908:SF11">
    <property type="entry name" value="MEMBRANE PROTEIN"/>
    <property type="match status" value="1"/>
</dbReference>
<keyword evidence="3" id="KW-0328">Glycosyltransferase</keyword>
<feature type="transmembrane region" description="Helical" evidence="8">
    <location>
        <begin position="119"/>
        <end position="137"/>
    </location>
</feature>
<sequence length="503" mass="58481">MFTRQSGVRFALVLLIIFNIFYFVHLAYYSYVWHDESLVLLHLSGYTPEQLINYLFDGQIKSTEQLWQFQGVNYVKGFPDTIASLYTSSNYDLPLYYIFLWFLARLLGNSYLVLRGFSVIIWFGILWSFYHLALTLFKNKNAALIATTLIFFSPRFTGYALGIWEYGLYVFFSILSSWLFLKAIDSSQPKKNWFFYSLSLIAGLYTHVFFIFVLVVHSLYFLLQLNSFNFLTKKYYSISLLASLCIYSIWLTRIFTSRFTVFGWSKGSLPLEVLWQRWVGMIARLFYNFSLANPTITPIIEYCLIILVFISFIYLGKKADKKVFTLIILLTIIPFFSLLAWDLIGGFRYTAVGRFYLPSFLGMLLAVTFLLGNGLQQRQGWAKILLILLLVLGLIAKIPYPPPATRYVGYGSNIPNAYTMINRSQKPLIISEHWLDTLPLIHTTDAKTKYLFVQSDIRVSIPSLKNQFTDIYLLNPSPSLKQYLDDRSIQLSPTENQAFWRID</sequence>
<evidence type="ECO:0000256" key="8">
    <source>
        <dbReference type="SAM" id="Phobius"/>
    </source>
</evidence>
<evidence type="ECO:0000256" key="5">
    <source>
        <dbReference type="ARBA" id="ARBA00022692"/>
    </source>
</evidence>
<proteinExistence type="predicted"/>
<accession>A0A0A1VYI5</accession>
<dbReference type="GO" id="GO:0009103">
    <property type="term" value="P:lipopolysaccharide biosynthetic process"/>
    <property type="evidence" value="ECO:0007669"/>
    <property type="project" value="UniProtKB-ARBA"/>
</dbReference>
<keyword evidence="6 8" id="KW-1133">Transmembrane helix</keyword>
<evidence type="ECO:0000313" key="9">
    <source>
        <dbReference type="EMBL" id="GAL94326.1"/>
    </source>
</evidence>
<organism evidence="9 10">
    <name type="scientific">Microcystis aeruginosa NIES-44</name>
    <dbReference type="NCBI Taxonomy" id="449439"/>
    <lineage>
        <taxon>Bacteria</taxon>
        <taxon>Bacillati</taxon>
        <taxon>Cyanobacteriota</taxon>
        <taxon>Cyanophyceae</taxon>
        <taxon>Oscillatoriophycideae</taxon>
        <taxon>Chroococcales</taxon>
        <taxon>Microcystaceae</taxon>
        <taxon>Microcystis</taxon>
    </lineage>
</organism>
<feature type="transmembrane region" description="Helical" evidence="8">
    <location>
        <begin position="157"/>
        <end position="181"/>
    </location>
</feature>
<evidence type="ECO:0000256" key="7">
    <source>
        <dbReference type="ARBA" id="ARBA00023136"/>
    </source>
</evidence>
<keyword evidence="7 8" id="KW-0472">Membrane</keyword>
<dbReference type="GO" id="GO:0016763">
    <property type="term" value="F:pentosyltransferase activity"/>
    <property type="evidence" value="ECO:0007669"/>
    <property type="project" value="TreeGrafter"/>
</dbReference>
<feature type="transmembrane region" description="Helical" evidence="8">
    <location>
        <begin position="12"/>
        <end position="31"/>
    </location>
</feature>
<feature type="transmembrane region" description="Helical" evidence="8">
    <location>
        <begin position="355"/>
        <end position="372"/>
    </location>
</feature>
<evidence type="ECO:0000256" key="1">
    <source>
        <dbReference type="ARBA" id="ARBA00004651"/>
    </source>
</evidence>
<dbReference type="RefSeq" id="WP_045360328.1">
    <property type="nucleotide sequence ID" value="NZ_BBPA01000053.1"/>
</dbReference>
<evidence type="ECO:0000256" key="6">
    <source>
        <dbReference type="ARBA" id="ARBA00022989"/>
    </source>
</evidence>
<dbReference type="GO" id="GO:0005886">
    <property type="term" value="C:plasma membrane"/>
    <property type="evidence" value="ECO:0007669"/>
    <property type="project" value="UniProtKB-SubCell"/>
</dbReference>
<keyword evidence="2" id="KW-1003">Cell membrane</keyword>
<dbReference type="PANTHER" id="PTHR33908">
    <property type="entry name" value="MANNOSYLTRANSFERASE YKCB-RELATED"/>
    <property type="match status" value="1"/>
</dbReference>
<dbReference type="InterPro" id="IPR050297">
    <property type="entry name" value="LipidA_mod_glycosyltrf_83"/>
</dbReference>
<dbReference type="AlphaFoldDB" id="A0A0A1VYI5"/>
<dbReference type="EMBL" id="BBPA01000053">
    <property type="protein sequence ID" value="GAL94326.1"/>
    <property type="molecule type" value="Genomic_DNA"/>
</dbReference>
<comment type="caution">
    <text evidence="9">The sequence shown here is derived from an EMBL/GenBank/DDBJ whole genome shotgun (WGS) entry which is preliminary data.</text>
</comment>
<keyword evidence="5 8" id="KW-0812">Transmembrane</keyword>
<feature type="transmembrane region" description="Helical" evidence="8">
    <location>
        <begin position="268"/>
        <end position="287"/>
    </location>
</feature>
<comment type="subcellular location">
    <subcellularLocation>
        <location evidence="1">Cell membrane</location>
        <topology evidence="1">Multi-pass membrane protein</topology>
    </subcellularLocation>
</comment>
<evidence type="ECO:0000256" key="2">
    <source>
        <dbReference type="ARBA" id="ARBA00022475"/>
    </source>
</evidence>
<feature type="transmembrane region" description="Helical" evidence="8">
    <location>
        <begin position="235"/>
        <end position="256"/>
    </location>
</feature>
<feature type="transmembrane region" description="Helical" evidence="8">
    <location>
        <begin position="384"/>
        <end position="400"/>
    </location>
</feature>
<dbReference type="Proteomes" id="UP000030321">
    <property type="component" value="Unassembled WGS sequence"/>
</dbReference>
<protein>
    <submittedName>
        <fullName evidence="9">Uncharacterized protein</fullName>
    </submittedName>
</protein>
<feature type="transmembrane region" description="Helical" evidence="8">
    <location>
        <begin position="193"/>
        <end position="223"/>
    </location>
</feature>
<evidence type="ECO:0000313" key="10">
    <source>
        <dbReference type="Proteomes" id="UP000030321"/>
    </source>
</evidence>
<reference evidence="10" key="1">
    <citation type="journal article" date="2015" name="Genome">
        <title>Whole Genome Sequence of the Non-Microcystin-Producing Microcystis aeruginosa Strain NIES-44.</title>
        <authorList>
            <person name="Okano K."/>
            <person name="Miyata N."/>
            <person name="Ozaki Y."/>
        </authorList>
    </citation>
    <scope>NUCLEOTIDE SEQUENCE [LARGE SCALE GENOMIC DNA]</scope>
    <source>
        <strain evidence="10">NIES-44</strain>
    </source>
</reference>
<gene>
    <name evidence="9" type="ORF">N44_02906</name>
</gene>
<name>A0A0A1VYI5_MICAE</name>
<keyword evidence="4" id="KW-0808">Transferase</keyword>
<evidence type="ECO:0000256" key="4">
    <source>
        <dbReference type="ARBA" id="ARBA00022679"/>
    </source>
</evidence>
<feature type="transmembrane region" description="Helical" evidence="8">
    <location>
        <begin position="323"/>
        <end position="343"/>
    </location>
</feature>
<evidence type="ECO:0000256" key="3">
    <source>
        <dbReference type="ARBA" id="ARBA00022676"/>
    </source>
</evidence>
<feature type="transmembrane region" description="Helical" evidence="8">
    <location>
        <begin position="299"/>
        <end position="316"/>
    </location>
</feature>